<dbReference type="AlphaFoldDB" id="A0A1C1CEI9"/>
<evidence type="ECO:0000313" key="4">
    <source>
        <dbReference type="Proteomes" id="UP000094526"/>
    </source>
</evidence>
<feature type="transmembrane region" description="Helical" evidence="2">
    <location>
        <begin position="37"/>
        <end position="56"/>
    </location>
</feature>
<sequence>MQGPGPPRRWTTGTMGKKSMHHTPYGPPWGWPLPKRWLFVLLLGIFGILTILSGLSRDQTPRPTTRQDSTPLSETSPSTSPYLLGPDEDGTKLWFPPPWTETPFQPSAASDNLPPAISERPRTPLFIAFTRNIAMLQQTVLSYIAAGWPREDIIVVDNRHDGCELVGTPHLAKSVLPRLRTCAPGGMVSRSCRPPTLLSFAQLMNFYLRISMAHGWRYLLLVSYGCRHRD</sequence>
<keyword evidence="2" id="KW-1133">Transmembrane helix</keyword>
<keyword evidence="2" id="KW-0472">Membrane</keyword>
<proteinExistence type="predicted"/>
<dbReference type="EMBL" id="LGRB01000014">
    <property type="protein sequence ID" value="OCT46888.1"/>
    <property type="molecule type" value="Genomic_DNA"/>
</dbReference>
<evidence type="ECO:0000256" key="1">
    <source>
        <dbReference type="SAM" id="MobiDB-lite"/>
    </source>
</evidence>
<dbReference type="OrthoDB" id="3527108at2759"/>
<protein>
    <submittedName>
        <fullName evidence="3">Uncharacterized protein</fullName>
    </submittedName>
</protein>
<gene>
    <name evidence="3" type="ORF">CLCR_02565</name>
</gene>
<dbReference type="STRING" id="86049.A0A1C1CEI9"/>
<keyword evidence="2" id="KW-0812">Transmembrane</keyword>
<feature type="compositionally biased region" description="Low complexity" evidence="1">
    <location>
        <begin position="69"/>
        <end position="83"/>
    </location>
</feature>
<comment type="caution">
    <text evidence="3">The sequence shown here is derived from an EMBL/GenBank/DDBJ whole genome shotgun (WGS) entry which is preliminary data.</text>
</comment>
<name>A0A1C1CEI9_9EURO</name>
<organism evidence="3 4">
    <name type="scientific">Cladophialophora carrionii</name>
    <dbReference type="NCBI Taxonomy" id="86049"/>
    <lineage>
        <taxon>Eukaryota</taxon>
        <taxon>Fungi</taxon>
        <taxon>Dikarya</taxon>
        <taxon>Ascomycota</taxon>
        <taxon>Pezizomycotina</taxon>
        <taxon>Eurotiomycetes</taxon>
        <taxon>Chaetothyriomycetidae</taxon>
        <taxon>Chaetothyriales</taxon>
        <taxon>Herpotrichiellaceae</taxon>
        <taxon>Cladophialophora</taxon>
    </lineage>
</organism>
<evidence type="ECO:0000256" key="2">
    <source>
        <dbReference type="SAM" id="Phobius"/>
    </source>
</evidence>
<dbReference type="VEuPathDB" id="FungiDB:CLCR_02565"/>
<feature type="region of interest" description="Disordered" evidence="1">
    <location>
        <begin position="57"/>
        <end position="83"/>
    </location>
</feature>
<evidence type="ECO:0000313" key="3">
    <source>
        <dbReference type="EMBL" id="OCT46888.1"/>
    </source>
</evidence>
<feature type="region of interest" description="Disordered" evidence="1">
    <location>
        <begin position="1"/>
        <end position="21"/>
    </location>
</feature>
<accession>A0A1C1CEI9</accession>
<feature type="compositionally biased region" description="Polar residues" evidence="1">
    <location>
        <begin position="57"/>
        <end position="68"/>
    </location>
</feature>
<keyword evidence="4" id="KW-1185">Reference proteome</keyword>
<dbReference type="Proteomes" id="UP000094526">
    <property type="component" value="Unassembled WGS sequence"/>
</dbReference>
<reference evidence="4" key="1">
    <citation type="submission" date="2015-07" db="EMBL/GenBank/DDBJ databases">
        <authorList>
            <person name="Teixeira M.M."/>
            <person name="Souza R.C."/>
            <person name="Almeida L.G."/>
            <person name="Vicente V.A."/>
            <person name="de Hoog S."/>
            <person name="Bocca A.L."/>
            <person name="de Almeida S.R."/>
            <person name="Vasconcelos A.T."/>
            <person name="Felipe M.S."/>
        </authorList>
    </citation>
    <scope>NUCLEOTIDE SEQUENCE [LARGE SCALE GENOMIC DNA]</scope>
    <source>
        <strain evidence="4">KSF</strain>
    </source>
</reference>